<dbReference type="KEGG" id="vne:CFK40_03940"/>
<dbReference type="InterPro" id="IPR044927">
    <property type="entry name" value="Endonuclea_NS_2"/>
</dbReference>
<dbReference type="PANTHER" id="PTHR34976">
    <property type="entry name" value="RIBONUCLEASE YQCG-RELATED"/>
    <property type="match status" value="1"/>
</dbReference>
<evidence type="ECO:0000313" key="7">
    <source>
        <dbReference type="EMBL" id="ASN04217.1"/>
    </source>
</evidence>
<dbReference type="Pfam" id="PF13930">
    <property type="entry name" value="Endonuclea_NS_2"/>
    <property type="match status" value="1"/>
</dbReference>
<sequence length="719" mass="81341">MKVLDAESLHNGIKETLADLESFHEQMKRIQKSLDEFISLEDSFKGKGAQAIRSFYQECHIPLLLFMEGFIADYQETLKQIATSLQMLEPETKGFIDQSFLEHDVKRGLKKAESVTSTLTGEANRAIESVWDIVSLPKLDDAEFLYNVNRSRKHVNETIETLHAFDSESTAKLESVENDVHLMARYIQQLSGMLRNGDLSIANYSVRQLAGNDVYQGVIKGVTEKAVGNGASMKALLGLGAKQFLARFNPLSDILINYIQKRYEFRTMDYSIRAVNVLIDLHSKSISQEEFATLKSNRMSAEEVTDYQGEFGGVYYTLLDGRMIRQFTDKNGKIAYRFVDSIPKDRIEPVEEKNPFVKTIDSFQEIGSDIWGGFEERGDKAFDSWSGFGNYLTMGAFDGVYEGMQQRSESKMNSPTDFANWLSMGSVDLVQGAVNPKEPFSKEHWLSSFGLATVAIGGVKKPIGVNRTSPIKPIVRPPNVSPRQWTWRLKPPVVKSMTNRMEWFRLNFLNFSPGQRWDLAVDMPGENSGYSFIKDFDRERVGSDKETVNGFNTVKEIDFGRHIIKDKNGKKQLLPNTVYITNDNYKYTTDEFGRIVNVETPDLVLKKADRNKYAQANIGGKDRLPDDDGGHLIGAQFNGPPDIDNLVPQNSQINRRGGVWYEMETEWANALKEIPPKKVSVSIEPMYSNSSMRPDSFIVEYEIEGQFPVIREVANKSGG</sequence>
<dbReference type="EMBL" id="CP022437">
    <property type="protein sequence ID" value="ASN04217.1"/>
    <property type="molecule type" value="Genomic_DNA"/>
</dbReference>
<dbReference type="InterPro" id="IPR051768">
    <property type="entry name" value="Bact_secretion_toxin"/>
</dbReference>
<evidence type="ECO:0000256" key="1">
    <source>
        <dbReference type="ARBA" id="ARBA00004236"/>
    </source>
</evidence>
<comment type="similarity">
    <text evidence="4">In the N-terminal section; belongs to the LXG family.</text>
</comment>
<evidence type="ECO:0000256" key="5">
    <source>
        <dbReference type="SAM" id="MobiDB-lite"/>
    </source>
</evidence>
<evidence type="ECO:0000259" key="6">
    <source>
        <dbReference type="PROSITE" id="PS51756"/>
    </source>
</evidence>
<gene>
    <name evidence="7" type="ORF">CFK40_03940</name>
</gene>
<evidence type="ECO:0000256" key="2">
    <source>
        <dbReference type="ARBA" id="ARBA00022475"/>
    </source>
</evidence>
<accession>A0A221M9A4</accession>
<evidence type="ECO:0000313" key="8">
    <source>
        <dbReference type="Proteomes" id="UP000204391"/>
    </source>
</evidence>
<protein>
    <recommendedName>
        <fullName evidence="6">LXG domain-containing protein</fullName>
    </recommendedName>
</protein>
<organism evidence="7 8">
    <name type="scientific">Virgibacillus necropolis</name>
    <dbReference type="NCBI Taxonomy" id="163877"/>
    <lineage>
        <taxon>Bacteria</taxon>
        <taxon>Bacillati</taxon>
        <taxon>Bacillota</taxon>
        <taxon>Bacilli</taxon>
        <taxon>Bacillales</taxon>
        <taxon>Bacillaceae</taxon>
        <taxon>Virgibacillus</taxon>
    </lineage>
</organism>
<dbReference type="Pfam" id="PF04740">
    <property type="entry name" value="LXG"/>
    <property type="match status" value="1"/>
</dbReference>
<proteinExistence type="inferred from homology"/>
<dbReference type="InterPro" id="IPR044929">
    <property type="entry name" value="DNA/RNA_non-sp_Endonuclease_sf"/>
</dbReference>
<dbReference type="GO" id="GO:0005886">
    <property type="term" value="C:plasma membrane"/>
    <property type="evidence" value="ECO:0007669"/>
    <property type="project" value="UniProtKB-SubCell"/>
</dbReference>
<feature type="compositionally biased region" description="Basic and acidic residues" evidence="5">
    <location>
        <begin position="620"/>
        <end position="630"/>
    </location>
</feature>
<feature type="region of interest" description="Disordered" evidence="5">
    <location>
        <begin position="618"/>
        <end position="643"/>
    </location>
</feature>
<evidence type="ECO:0000256" key="4">
    <source>
        <dbReference type="ARBA" id="ARBA00034117"/>
    </source>
</evidence>
<dbReference type="PANTHER" id="PTHR34976:SF2">
    <property type="entry name" value="TYPE VII SECRETION SYSTEM PROTEIN ESSD"/>
    <property type="match status" value="1"/>
</dbReference>
<dbReference type="PROSITE" id="PS51756">
    <property type="entry name" value="LXG"/>
    <property type="match status" value="1"/>
</dbReference>
<keyword evidence="3" id="KW-0472">Membrane</keyword>
<evidence type="ECO:0000256" key="3">
    <source>
        <dbReference type="ARBA" id="ARBA00023136"/>
    </source>
</evidence>
<name>A0A221M9A4_9BACI</name>
<dbReference type="Gene3D" id="3.40.570.10">
    <property type="entry name" value="Extracellular Endonuclease, subunit A"/>
    <property type="match status" value="1"/>
</dbReference>
<keyword evidence="8" id="KW-1185">Reference proteome</keyword>
<comment type="subcellular location">
    <subcellularLocation>
        <location evidence="1">Cell membrane</location>
    </subcellularLocation>
</comment>
<dbReference type="AlphaFoldDB" id="A0A221M9A4"/>
<dbReference type="RefSeq" id="WP_089530787.1">
    <property type="nucleotide sequence ID" value="NZ_CP022437.1"/>
</dbReference>
<reference evidence="7 8" key="1">
    <citation type="journal article" date="2003" name="Int. J. Syst. Evol. Microbiol.">
        <title>Virgibacillus carmonensis sp. nov., Virgibacillus necropolis sp. nov. and Virgibacillus picturae sp. nov., three novel species isolated from deteriorated mural paintings, transfer of the species of the genus salibacillus to Virgibacillus, as Virgibacillus marismortui comb. nov. and Virgibacillus salexigens comb. nov., and emended description of the genus Virgibacillus.</title>
        <authorList>
            <person name="Heyrman J."/>
            <person name="Logan N.A."/>
            <person name="Busse H.J."/>
            <person name="Balcaen A."/>
            <person name="Lebbe L."/>
            <person name="Rodriguez-Diaz M."/>
            <person name="Swings J."/>
            <person name="De Vos P."/>
        </authorList>
    </citation>
    <scope>NUCLEOTIDE SEQUENCE [LARGE SCALE GENOMIC DNA]</scope>
    <source>
        <strain evidence="7 8">LMG 19488</strain>
    </source>
</reference>
<dbReference type="Proteomes" id="UP000204391">
    <property type="component" value="Chromosome"/>
</dbReference>
<feature type="domain" description="LXG" evidence="6">
    <location>
        <begin position="1"/>
        <end position="235"/>
    </location>
</feature>
<dbReference type="InterPro" id="IPR006829">
    <property type="entry name" value="LXG_dom"/>
</dbReference>
<keyword evidence="2" id="KW-1003">Cell membrane</keyword>